<accession>A0ABU8TMF0</accession>
<feature type="transmembrane region" description="Helical" evidence="1">
    <location>
        <begin position="111"/>
        <end position="130"/>
    </location>
</feature>
<keyword evidence="1" id="KW-0812">Transmembrane</keyword>
<dbReference type="EMBL" id="JBAKIA010000010">
    <property type="protein sequence ID" value="MEJ8475359.1"/>
    <property type="molecule type" value="Genomic_DNA"/>
</dbReference>
<feature type="transmembrane region" description="Helical" evidence="1">
    <location>
        <begin position="60"/>
        <end position="81"/>
    </location>
</feature>
<evidence type="ECO:0000313" key="3">
    <source>
        <dbReference type="EMBL" id="MEJ8475359.1"/>
    </source>
</evidence>
<feature type="transmembrane region" description="Helical" evidence="1">
    <location>
        <begin position="87"/>
        <end position="104"/>
    </location>
</feature>
<comment type="caution">
    <text evidence="3">The sequence shown here is derived from an EMBL/GenBank/DDBJ whole genome shotgun (WGS) entry which is preliminary data.</text>
</comment>
<feature type="transmembrane region" description="Helical" evidence="1">
    <location>
        <begin position="16"/>
        <end position="35"/>
    </location>
</feature>
<evidence type="ECO:0000313" key="4">
    <source>
        <dbReference type="Proteomes" id="UP001385499"/>
    </source>
</evidence>
<feature type="domain" description="DUF1468" evidence="2">
    <location>
        <begin position="17"/>
        <end position="139"/>
    </location>
</feature>
<organism evidence="3 4">
    <name type="scientific">Roseibium algae</name>
    <dbReference type="NCBI Taxonomy" id="3123038"/>
    <lineage>
        <taxon>Bacteria</taxon>
        <taxon>Pseudomonadati</taxon>
        <taxon>Pseudomonadota</taxon>
        <taxon>Alphaproteobacteria</taxon>
        <taxon>Hyphomicrobiales</taxon>
        <taxon>Stappiaceae</taxon>
        <taxon>Roseibium</taxon>
    </lineage>
</organism>
<name>A0ABU8TMF0_9HYPH</name>
<sequence length="139" mass="15628">MGSLTQVTINFETSHLLFPSLIAAVLGLLGLAILIRDRRRIAGSVRYWGDVLSRMDKMRFLGTITLTLIYFSLMVPVGNIWPNTGMGFLICSVPFVFLVGLLLMHDRAPRSLIPMVLTALIGPTFVWWLFTYPLFLTLP</sequence>
<dbReference type="RefSeq" id="WP_340275379.1">
    <property type="nucleotide sequence ID" value="NZ_JBAKIA010000010.1"/>
</dbReference>
<evidence type="ECO:0000259" key="2">
    <source>
        <dbReference type="Pfam" id="PF07331"/>
    </source>
</evidence>
<keyword evidence="1" id="KW-0472">Membrane</keyword>
<proteinExistence type="predicted"/>
<keyword evidence="4" id="KW-1185">Reference proteome</keyword>
<dbReference type="Pfam" id="PF07331">
    <property type="entry name" value="TctB"/>
    <property type="match status" value="1"/>
</dbReference>
<evidence type="ECO:0000256" key="1">
    <source>
        <dbReference type="SAM" id="Phobius"/>
    </source>
</evidence>
<dbReference type="InterPro" id="IPR009936">
    <property type="entry name" value="DUF1468"/>
</dbReference>
<gene>
    <name evidence="3" type="ORF">V6575_14785</name>
</gene>
<protein>
    <submittedName>
        <fullName evidence="3">Tripartite tricarboxylate transporter TctB family protein</fullName>
    </submittedName>
</protein>
<reference evidence="3 4" key="1">
    <citation type="submission" date="2024-02" db="EMBL/GenBank/DDBJ databases">
        <title>Roseibium algae sp. nov., isolated from marine alga (Grateloupia sp.), showing potential in myo-inositol conversion.</title>
        <authorList>
            <person name="Wang Y."/>
        </authorList>
    </citation>
    <scope>NUCLEOTIDE SEQUENCE [LARGE SCALE GENOMIC DNA]</scope>
    <source>
        <strain evidence="3 4">H3510</strain>
    </source>
</reference>
<dbReference type="Proteomes" id="UP001385499">
    <property type="component" value="Unassembled WGS sequence"/>
</dbReference>
<keyword evidence="1" id="KW-1133">Transmembrane helix</keyword>